<evidence type="ECO:0000256" key="2">
    <source>
        <dbReference type="PIRSR" id="PIRSR605754-1"/>
    </source>
</evidence>
<evidence type="ECO:0000256" key="1">
    <source>
        <dbReference type="ARBA" id="ARBA00022801"/>
    </source>
</evidence>
<feature type="compositionally biased region" description="Polar residues" evidence="3">
    <location>
        <begin position="1"/>
        <end position="16"/>
    </location>
</feature>
<dbReference type="GO" id="GO:0016787">
    <property type="term" value="F:hydrolase activity"/>
    <property type="evidence" value="ECO:0007669"/>
    <property type="project" value="UniProtKB-KW"/>
</dbReference>
<gene>
    <name evidence="5" type="ORF">THER5_0081</name>
</gene>
<sequence length="423" mass="45965">MSDPTSPSYESAQPRQHNAAPAQADADYTAQSVPDAAQSGQALRSGRATQSESAPQSNRTAHSEPARRLGIGWQIIGIIAELLITAAVICALYIVWLFWWTGVQSEHTQAETRESTTSTWTQPATNESGTAIAKEQAGDPPVQPASANEGELVAEVYIPRFGNQWVRNIVQGTSLEQLNKHGMGHYDNSQMPGAIGNFAFAGHRAGYGSPLADIDKLQTGDAIIIRTQDYWYVYRYTRHLVVLPTETQVVAANPDNPGSAPTKRMLTMTTCTPRYSTPTHRWIAYAEFAYWAKVSDGVPAELASDASGAVSFSSAPTPSAASKLDSLTPVVQWALIIYAVLFIAAAIVWRWPVLKAIHEGRRQRPDASIYGTILRLQPGVLPIRILLTALLAVAAATVLLQWVYPWAASTIPILQQMSNYVAV</sequence>
<dbReference type="NCBIfam" id="NF033747">
    <property type="entry name" value="class_E_sortase"/>
    <property type="match status" value="1"/>
</dbReference>
<keyword evidence="4" id="KW-0472">Membrane</keyword>
<comment type="caution">
    <text evidence="5">The sequence shown here is derived from an EMBL/GenBank/DDBJ whole genome shotgun (WGS) entry which is preliminary data.</text>
</comment>
<evidence type="ECO:0000256" key="3">
    <source>
        <dbReference type="SAM" id="MobiDB-lite"/>
    </source>
</evidence>
<dbReference type="AlphaFoldDB" id="A0A087E2A1"/>
<dbReference type="NCBIfam" id="TIGR01076">
    <property type="entry name" value="sortase_fam"/>
    <property type="match status" value="1"/>
</dbReference>
<feature type="region of interest" description="Disordered" evidence="3">
    <location>
        <begin position="1"/>
        <end position="65"/>
    </location>
</feature>
<proteinExistence type="predicted"/>
<feature type="compositionally biased region" description="Polar residues" evidence="3">
    <location>
        <begin position="38"/>
        <end position="60"/>
    </location>
</feature>
<dbReference type="Pfam" id="PF04203">
    <property type="entry name" value="Sortase"/>
    <property type="match status" value="1"/>
</dbReference>
<feature type="transmembrane region" description="Helical" evidence="4">
    <location>
        <begin position="75"/>
        <end position="99"/>
    </location>
</feature>
<organism evidence="5 6">
    <name type="scientific">Bifidobacterium thermacidophilum subsp. thermacidophilum</name>
    <dbReference type="NCBI Taxonomy" id="79262"/>
    <lineage>
        <taxon>Bacteria</taxon>
        <taxon>Bacillati</taxon>
        <taxon>Actinomycetota</taxon>
        <taxon>Actinomycetes</taxon>
        <taxon>Bifidobacteriales</taxon>
        <taxon>Bifidobacteriaceae</taxon>
        <taxon>Bifidobacterium</taxon>
    </lineage>
</organism>
<feature type="active site" description="Proton donor/acceptor" evidence="2">
    <location>
        <position position="203"/>
    </location>
</feature>
<keyword evidence="4" id="KW-0812">Transmembrane</keyword>
<dbReference type="Gene3D" id="2.40.260.10">
    <property type="entry name" value="Sortase"/>
    <property type="match status" value="1"/>
</dbReference>
<accession>A0A087E2A1</accession>
<dbReference type="CDD" id="cd05830">
    <property type="entry name" value="Sortase_E"/>
    <property type="match status" value="1"/>
</dbReference>
<feature type="compositionally biased region" description="Low complexity" evidence="3">
    <location>
        <begin position="19"/>
        <end position="31"/>
    </location>
</feature>
<name>A0A087E2A1_9BIFI</name>
<protein>
    <submittedName>
        <fullName evidence="5">Sortase family protein</fullName>
    </submittedName>
</protein>
<dbReference type="InterPro" id="IPR005754">
    <property type="entry name" value="Sortase"/>
</dbReference>
<keyword evidence="1" id="KW-0378">Hydrolase</keyword>
<dbReference type="Proteomes" id="UP000029003">
    <property type="component" value="Unassembled WGS sequence"/>
</dbReference>
<dbReference type="EMBL" id="JGZT01000007">
    <property type="protein sequence ID" value="KFJ01902.1"/>
    <property type="molecule type" value="Genomic_DNA"/>
</dbReference>
<feature type="active site" description="Acyl-thioester intermediate" evidence="2">
    <location>
        <position position="271"/>
    </location>
</feature>
<feature type="transmembrane region" description="Helical" evidence="4">
    <location>
        <begin position="333"/>
        <end position="354"/>
    </location>
</feature>
<reference evidence="5 6" key="1">
    <citation type="submission" date="2014-03" db="EMBL/GenBank/DDBJ databases">
        <title>Genomics of Bifidobacteria.</title>
        <authorList>
            <person name="Ventura M."/>
            <person name="Milani C."/>
            <person name="Lugli G.A."/>
        </authorList>
    </citation>
    <scope>NUCLEOTIDE SEQUENCE [LARGE SCALE GENOMIC DNA]</scope>
    <source>
        <strain evidence="5 6">LMG 21395</strain>
    </source>
</reference>
<evidence type="ECO:0000313" key="5">
    <source>
        <dbReference type="EMBL" id="KFJ01902.1"/>
    </source>
</evidence>
<dbReference type="SUPFAM" id="SSF63817">
    <property type="entry name" value="Sortase"/>
    <property type="match status" value="1"/>
</dbReference>
<dbReference type="InterPro" id="IPR042003">
    <property type="entry name" value="Sortase_E"/>
</dbReference>
<evidence type="ECO:0000256" key="4">
    <source>
        <dbReference type="SAM" id="Phobius"/>
    </source>
</evidence>
<dbReference type="RefSeq" id="WP_029576227.1">
    <property type="nucleotide sequence ID" value="NZ_JGZT01000007.1"/>
</dbReference>
<evidence type="ECO:0000313" key="6">
    <source>
        <dbReference type="Proteomes" id="UP000029003"/>
    </source>
</evidence>
<keyword evidence="4" id="KW-1133">Transmembrane helix</keyword>
<dbReference type="InterPro" id="IPR053465">
    <property type="entry name" value="Sortase_Class_E"/>
</dbReference>
<feature type="transmembrane region" description="Helical" evidence="4">
    <location>
        <begin position="385"/>
        <end position="404"/>
    </location>
</feature>
<dbReference type="InterPro" id="IPR023365">
    <property type="entry name" value="Sortase_dom-sf"/>
</dbReference>